<evidence type="ECO:0000256" key="3">
    <source>
        <dbReference type="RuleBase" id="RU000682"/>
    </source>
</evidence>
<evidence type="ECO:0000256" key="1">
    <source>
        <dbReference type="ARBA" id="ARBA00004123"/>
    </source>
</evidence>
<gene>
    <name evidence="6" type="ORF">V5799_030122</name>
</gene>
<dbReference type="SUPFAM" id="SSF46689">
    <property type="entry name" value="Homeodomain-like"/>
    <property type="match status" value="1"/>
</dbReference>
<feature type="compositionally biased region" description="Low complexity" evidence="4">
    <location>
        <begin position="59"/>
        <end position="68"/>
    </location>
</feature>
<dbReference type="PANTHER" id="PTHR24329:SF543">
    <property type="entry name" value="FI01017P-RELATED"/>
    <property type="match status" value="1"/>
</dbReference>
<dbReference type="SMART" id="SM00389">
    <property type="entry name" value="HOX"/>
    <property type="match status" value="1"/>
</dbReference>
<organism evidence="6 7">
    <name type="scientific">Amblyomma americanum</name>
    <name type="common">Lone star tick</name>
    <dbReference type="NCBI Taxonomy" id="6943"/>
    <lineage>
        <taxon>Eukaryota</taxon>
        <taxon>Metazoa</taxon>
        <taxon>Ecdysozoa</taxon>
        <taxon>Arthropoda</taxon>
        <taxon>Chelicerata</taxon>
        <taxon>Arachnida</taxon>
        <taxon>Acari</taxon>
        <taxon>Parasitiformes</taxon>
        <taxon>Ixodida</taxon>
        <taxon>Ixodoidea</taxon>
        <taxon>Ixodidae</taxon>
        <taxon>Amblyomminae</taxon>
        <taxon>Amblyomma</taxon>
    </lineage>
</organism>
<dbReference type="CDD" id="cd00086">
    <property type="entry name" value="homeodomain"/>
    <property type="match status" value="1"/>
</dbReference>
<dbReference type="Pfam" id="PF00046">
    <property type="entry name" value="Homeodomain"/>
    <property type="match status" value="1"/>
</dbReference>
<dbReference type="Proteomes" id="UP001321473">
    <property type="component" value="Unassembled WGS sequence"/>
</dbReference>
<dbReference type="PANTHER" id="PTHR24329">
    <property type="entry name" value="HOMEOBOX PROTEIN ARISTALESS"/>
    <property type="match status" value="1"/>
</dbReference>
<dbReference type="Gene3D" id="1.10.10.60">
    <property type="entry name" value="Homeodomain-like"/>
    <property type="match status" value="1"/>
</dbReference>
<dbReference type="AlphaFoldDB" id="A0AAQ4EPT1"/>
<feature type="compositionally biased region" description="Low complexity" evidence="4">
    <location>
        <begin position="15"/>
        <end position="30"/>
    </location>
</feature>
<feature type="domain" description="Homeobox" evidence="5">
    <location>
        <begin position="82"/>
        <end position="130"/>
    </location>
</feature>
<dbReference type="GO" id="GO:0005634">
    <property type="term" value="C:nucleus"/>
    <property type="evidence" value="ECO:0007669"/>
    <property type="project" value="UniProtKB-SubCell"/>
</dbReference>
<evidence type="ECO:0000313" key="6">
    <source>
        <dbReference type="EMBL" id="KAK8776533.1"/>
    </source>
</evidence>
<accession>A0AAQ4EPT1</accession>
<evidence type="ECO:0000259" key="5">
    <source>
        <dbReference type="PROSITE" id="PS50071"/>
    </source>
</evidence>
<sequence length="158" mass="16637">MGPENQAAAQGFSVQRLLDQAPAAQRARQPSTGATASRSALPPRGPWEETFGERLAPIASPAATAGRGSSSGGNESADGRAEAARRSRTAFTAQQLSALEKAFERSHYPDAFAREELAATVNLSEARVQVSPPAHWLTAAAANVNSRNARYPDALPQE</sequence>
<dbReference type="PROSITE" id="PS50071">
    <property type="entry name" value="HOMEOBOX_2"/>
    <property type="match status" value="1"/>
</dbReference>
<dbReference type="EMBL" id="JARKHS020012838">
    <property type="protein sequence ID" value="KAK8776533.1"/>
    <property type="molecule type" value="Genomic_DNA"/>
</dbReference>
<reference evidence="6 7" key="1">
    <citation type="journal article" date="2023" name="Arcadia Sci">
        <title>De novo assembly of a long-read Amblyomma americanum tick genome.</title>
        <authorList>
            <person name="Chou S."/>
            <person name="Poskanzer K.E."/>
            <person name="Rollins M."/>
            <person name="Thuy-Boun P.S."/>
        </authorList>
    </citation>
    <scope>NUCLEOTIDE SEQUENCE [LARGE SCALE GENOMIC DNA]</scope>
    <source>
        <strain evidence="6">F_SG_1</strain>
        <tissue evidence="6">Salivary glands</tissue>
    </source>
</reference>
<feature type="region of interest" description="Disordered" evidence="4">
    <location>
        <begin position="1"/>
        <end position="90"/>
    </location>
</feature>
<keyword evidence="2 3" id="KW-0238">DNA-binding</keyword>
<protein>
    <recommendedName>
        <fullName evidence="5">Homeobox domain-containing protein</fullName>
    </recommendedName>
</protein>
<dbReference type="GO" id="GO:0000977">
    <property type="term" value="F:RNA polymerase II transcription regulatory region sequence-specific DNA binding"/>
    <property type="evidence" value="ECO:0007669"/>
    <property type="project" value="TreeGrafter"/>
</dbReference>
<name>A0AAQ4EPT1_AMBAM</name>
<dbReference type="InterPro" id="IPR050649">
    <property type="entry name" value="Paired_Homeobox_TFs"/>
</dbReference>
<feature type="DNA-binding region" description="Homeobox" evidence="2">
    <location>
        <begin position="84"/>
        <end position="131"/>
    </location>
</feature>
<dbReference type="InterPro" id="IPR009057">
    <property type="entry name" value="Homeodomain-like_sf"/>
</dbReference>
<dbReference type="InterPro" id="IPR001356">
    <property type="entry name" value="HD"/>
</dbReference>
<dbReference type="GO" id="GO:0000981">
    <property type="term" value="F:DNA-binding transcription factor activity, RNA polymerase II-specific"/>
    <property type="evidence" value="ECO:0007669"/>
    <property type="project" value="TreeGrafter"/>
</dbReference>
<keyword evidence="2 3" id="KW-0539">Nucleus</keyword>
<evidence type="ECO:0000256" key="2">
    <source>
        <dbReference type="PROSITE-ProRule" id="PRU00108"/>
    </source>
</evidence>
<comment type="caution">
    <text evidence="6">The sequence shown here is derived from an EMBL/GenBank/DDBJ whole genome shotgun (WGS) entry which is preliminary data.</text>
</comment>
<evidence type="ECO:0000313" key="7">
    <source>
        <dbReference type="Proteomes" id="UP001321473"/>
    </source>
</evidence>
<proteinExistence type="predicted"/>
<keyword evidence="2 3" id="KW-0371">Homeobox</keyword>
<comment type="subcellular location">
    <subcellularLocation>
        <location evidence="1 2 3">Nucleus</location>
    </subcellularLocation>
</comment>
<keyword evidence="7" id="KW-1185">Reference proteome</keyword>
<evidence type="ECO:0000256" key="4">
    <source>
        <dbReference type="SAM" id="MobiDB-lite"/>
    </source>
</evidence>